<evidence type="ECO:0000313" key="3">
    <source>
        <dbReference type="EMBL" id="KAK6507764.1"/>
    </source>
</evidence>
<evidence type="ECO:0000313" key="4">
    <source>
        <dbReference type="Proteomes" id="UP001370758"/>
    </source>
</evidence>
<dbReference type="PROSITE" id="PS50181">
    <property type="entry name" value="FBOX"/>
    <property type="match status" value="1"/>
</dbReference>
<feature type="domain" description="F-box" evidence="2">
    <location>
        <begin position="45"/>
        <end position="95"/>
    </location>
</feature>
<dbReference type="SUPFAM" id="SSF81383">
    <property type="entry name" value="F-box domain"/>
    <property type="match status" value="1"/>
</dbReference>
<organism evidence="3 4">
    <name type="scientific">Arthrobotrys musiformis</name>
    <dbReference type="NCBI Taxonomy" id="47236"/>
    <lineage>
        <taxon>Eukaryota</taxon>
        <taxon>Fungi</taxon>
        <taxon>Dikarya</taxon>
        <taxon>Ascomycota</taxon>
        <taxon>Pezizomycotina</taxon>
        <taxon>Orbiliomycetes</taxon>
        <taxon>Orbiliales</taxon>
        <taxon>Orbiliaceae</taxon>
        <taxon>Arthrobotrys</taxon>
    </lineage>
</organism>
<dbReference type="InterPro" id="IPR001810">
    <property type="entry name" value="F-box_dom"/>
</dbReference>
<keyword evidence="4" id="KW-1185">Reference proteome</keyword>
<proteinExistence type="predicted"/>
<sequence>MSWLRPYNSNPGGGGRPGRQVVRAKRWTTKFLTRAARMLRIRPGRSKFMNLPLEIIFEILERCDLMSFINLLSTCRQLQSLWKSGAAMGCLLRVLKNGMSMQAWLVYRVLRARRWEAVRARKIEKAQKSQPEKRITEDDLPQDFRINFDKILSSPGLGWPDVDKALNEYPYTIIYGYGYIDVFECRYTVMEDIFYLRRIAEYWVEEYKRDICHGPGFHAQSLEALISKDPERIYNAFYSHWLSEMFEIQEDEMSSSRKYMSYSYHLLAHAESWLRAAKDCQREWRAKDQILSKFESSMHHIAERDLRKMISDGTCPKCPGKICRCSRRRKLIRRRFGPFINLEESENTYKEHRRHWRIYSSKLPSIPEFESTSEDLTLQKVDIAAKAYFQKLCAERRPLW</sequence>
<dbReference type="Proteomes" id="UP001370758">
    <property type="component" value="Unassembled WGS sequence"/>
</dbReference>
<gene>
    <name evidence="3" type="ORF">TWF481_006186</name>
</gene>
<comment type="caution">
    <text evidence="3">The sequence shown here is derived from an EMBL/GenBank/DDBJ whole genome shotgun (WGS) entry which is preliminary data.</text>
</comment>
<accession>A0AAV9WHC2</accession>
<dbReference type="InterPro" id="IPR036047">
    <property type="entry name" value="F-box-like_dom_sf"/>
</dbReference>
<reference evidence="3 4" key="1">
    <citation type="submission" date="2023-08" db="EMBL/GenBank/DDBJ databases">
        <authorList>
            <person name="Palmer J.M."/>
        </authorList>
    </citation>
    <scope>NUCLEOTIDE SEQUENCE [LARGE SCALE GENOMIC DNA]</scope>
    <source>
        <strain evidence="3 4">TWF481</strain>
    </source>
</reference>
<dbReference type="EMBL" id="JAVHJL010000003">
    <property type="protein sequence ID" value="KAK6507764.1"/>
    <property type="molecule type" value="Genomic_DNA"/>
</dbReference>
<dbReference type="AlphaFoldDB" id="A0AAV9WHC2"/>
<evidence type="ECO:0000256" key="1">
    <source>
        <dbReference type="SAM" id="MobiDB-lite"/>
    </source>
</evidence>
<name>A0AAV9WHC2_9PEZI</name>
<protein>
    <recommendedName>
        <fullName evidence="2">F-box domain-containing protein</fullName>
    </recommendedName>
</protein>
<evidence type="ECO:0000259" key="2">
    <source>
        <dbReference type="PROSITE" id="PS50181"/>
    </source>
</evidence>
<feature type="region of interest" description="Disordered" evidence="1">
    <location>
        <begin position="1"/>
        <end position="20"/>
    </location>
</feature>
<dbReference type="Pfam" id="PF00646">
    <property type="entry name" value="F-box"/>
    <property type="match status" value="1"/>
</dbReference>
<dbReference type="SMART" id="SM00256">
    <property type="entry name" value="FBOX"/>
    <property type="match status" value="1"/>
</dbReference>